<gene>
    <name evidence="11" type="ORF">AB6A40_007471</name>
</gene>
<evidence type="ECO:0000256" key="8">
    <source>
        <dbReference type="ARBA" id="ARBA00022786"/>
    </source>
</evidence>
<keyword evidence="4" id="KW-0808">Transferase</keyword>
<evidence type="ECO:0000313" key="11">
    <source>
        <dbReference type="EMBL" id="MFH4980762.1"/>
    </source>
</evidence>
<dbReference type="PRINTS" id="PR01475">
    <property type="entry name" value="PARKIN"/>
</dbReference>
<evidence type="ECO:0000313" key="12">
    <source>
        <dbReference type="Proteomes" id="UP001608902"/>
    </source>
</evidence>
<protein>
    <recommendedName>
        <fullName evidence="3">RBR-type E3 ubiquitin transferase</fullName>
        <ecNumber evidence="3">2.3.2.31</ecNumber>
    </recommendedName>
</protein>
<keyword evidence="12" id="KW-1185">Reference proteome</keyword>
<dbReference type="Gene3D" id="1.20.120.1750">
    <property type="match status" value="1"/>
</dbReference>
<evidence type="ECO:0000259" key="10">
    <source>
        <dbReference type="PROSITE" id="PS51873"/>
    </source>
</evidence>
<evidence type="ECO:0000256" key="1">
    <source>
        <dbReference type="ARBA" id="ARBA00001798"/>
    </source>
</evidence>
<dbReference type="AlphaFoldDB" id="A0ABD6EVQ0"/>
<evidence type="ECO:0000256" key="9">
    <source>
        <dbReference type="ARBA" id="ARBA00022833"/>
    </source>
</evidence>
<feature type="domain" description="RING-type" evidence="10">
    <location>
        <begin position="1"/>
        <end position="127"/>
    </location>
</feature>
<accession>A0ABD6EVQ0</accession>
<dbReference type="InterPro" id="IPR054694">
    <property type="entry name" value="Parkin-like_IBR"/>
</dbReference>
<dbReference type="PROSITE" id="PS51873">
    <property type="entry name" value="TRIAD"/>
    <property type="match status" value="1"/>
</dbReference>
<name>A0ABD6EVQ0_9BILA</name>
<organism evidence="11 12">
    <name type="scientific">Gnathostoma spinigerum</name>
    <dbReference type="NCBI Taxonomy" id="75299"/>
    <lineage>
        <taxon>Eukaryota</taxon>
        <taxon>Metazoa</taxon>
        <taxon>Ecdysozoa</taxon>
        <taxon>Nematoda</taxon>
        <taxon>Chromadorea</taxon>
        <taxon>Rhabditida</taxon>
        <taxon>Spirurina</taxon>
        <taxon>Gnathostomatomorpha</taxon>
        <taxon>Gnathostomatoidea</taxon>
        <taxon>Gnathostomatidae</taxon>
        <taxon>Gnathostoma</taxon>
    </lineage>
</organism>
<evidence type="ECO:0000256" key="2">
    <source>
        <dbReference type="ARBA" id="ARBA00004906"/>
    </source>
</evidence>
<comment type="caution">
    <text evidence="11">The sequence shown here is derived from an EMBL/GenBank/DDBJ whole genome shotgun (WGS) entry which is preliminary data.</text>
</comment>
<keyword evidence="9" id="KW-0862">Zinc</keyword>
<dbReference type="EMBL" id="JBGFUD010006044">
    <property type="protein sequence ID" value="MFH4980762.1"/>
    <property type="molecule type" value="Genomic_DNA"/>
</dbReference>
<comment type="pathway">
    <text evidence="2">Protein modification; protein ubiquitination.</text>
</comment>
<evidence type="ECO:0000256" key="4">
    <source>
        <dbReference type="ARBA" id="ARBA00022679"/>
    </source>
</evidence>
<proteinExistence type="predicted"/>
<evidence type="ECO:0000256" key="7">
    <source>
        <dbReference type="ARBA" id="ARBA00022771"/>
    </source>
</evidence>
<sequence>MGCQSYCDYQHAATEAFVSLSSECIYCSHPECSAAFFVDDDDGDTFLCPECSHVCHRESKEHHKMGEDERLTQRTIEVTCRPCPKCRTPTERNGGCAHMHCLRCDMEWCFVCGKTWGDECQWTHWFD</sequence>
<dbReference type="InterPro" id="IPR003977">
    <property type="entry name" value="Parkin"/>
</dbReference>
<reference evidence="11 12" key="1">
    <citation type="submission" date="2024-08" db="EMBL/GenBank/DDBJ databases">
        <title>Gnathostoma spinigerum genome.</title>
        <authorList>
            <person name="Gonzalez-Bertolin B."/>
            <person name="Monzon S."/>
            <person name="Zaballos A."/>
            <person name="Jimenez P."/>
            <person name="Dekumyoy P."/>
            <person name="Varona S."/>
            <person name="Cuesta I."/>
            <person name="Sumanam S."/>
            <person name="Adisakwattana P."/>
            <person name="Gasser R.B."/>
            <person name="Hernandez-Gonzalez A."/>
            <person name="Young N.D."/>
            <person name="Perteguer M.J."/>
        </authorList>
    </citation>
    <scope>NUCLEOTIDE SEQUENCE [LARGE SCALE GENOMIC DNA]</scope>
    <source>
        <strain evidence="11">AL3</strain>
        <tissue evidence="11">Liver</tissue>
    </source>
</reference>
<dbReference type="EC" id="2.3.2.31" evidence="3"/>
<keyword evidence="8" id="KW-0833">Ubl conjugation pathway</keyword>
<keyword evidence="7" id="KW-0863">Zinc-finger</keyword>
<comment type="catalytic activity">
    <reaction evidence="1">
        <text>[E2 ubiquitin-conjugating enzyme]-S-ubiquitinyl-L-cysteine + [acceptor protein]-L-lysine = [E2 ubiquitin-conjugating enzyme]-L-cysteine + [acceptor protein]-N(6)-ubiquitinyl-L-lysine.</text>
        <dbReference type="EC" id="2.3.2.31"/>
    </reaction>
</comment>
<evidence type="ECO:0000256" key="3">
    <source>
        <dbReference type="ARBA" id="ARBA00012251"/>
    </source>
</evidence>
<dbReference type="SUPFAM" id="SSF57850">
    <property type="entry name" value="RING/U-box"/>
    <property type="match status" value="1"/>
</dbReference>
<dbReference type="GO" id="GO:0061630">
    <property type="term" value="F:ubiquitin protein ligase activity"/>
    <property type="evidence" value="ECO:0007669"/>
    <property type="project" value="UniProtKB-EC"/>
</dbReference>
<dbReference type="Proteomes" id="UP001608902">
    <property type="component" value="Unassembled WGS sequence"/>
</dbReference>
<evidence type="ECO:0000256" key="6">
    <source>
        <dbReference type="ARBA" id="ARBA00022737"/>
    </source>
</evidence>
<dbReference type="InterPro" id="IPR044066">
    <property type="entry name" value="TRIAD_supradom"/>
</dbReference>
<dbReference type="Pfam" id="PF22605">
    <property type="entry name" value="IBR_2"/>
    <property type="match status" value="1"/>
</dbReference>
<keyword evidence="6" id="KW-0677">Repeat</keyword>
<dbReference type="GO" id="GO:0008270">
    <property type="term" value="F:zinc ion binding"/>
    <property type="evidence" value="ECO:0007669"/>
    <property type="project" value="UniProtKB-KW"/>
</dbReference>
<keyword evidence="5" id="KW-0479">Metal-binding</keyword>
<evidence type="ECO:0000256" key="5">
    <source>
        <dbReference type="ARBA" id="ARBA00022723"/>
    </source>
</evidence>